<reference evidence="1 2" key="1">
    <citation type="submission" date="2016-01" db="EMBL/GenBank/DDBJ databases">
        <authorList>
            <person name="Oliw E.H."/>
        </authorList>
    </citation>
    <scope>NUCLEOTIDE SEQUENCE [LARGE SCALE GENOMIC DNA]</scope>
    <source>
        <strain evidence="1">LMG 27134</strain>
    </source>
</reference>
<organism evidence="1 2">
    <name type="scientific">Caballeronia udeis</name>
    <dbReference type="NCBI Taxonomy" id="1232866"/>
    <lineage>
        <taxon>Bacteria</taxon>
        <taxon>Pseudomonadati</taxon>
        <taxon>Pseudomonadota</taxon>
        <taxon>Betaproteobacteria</taxon>
        <taxon>Burkholderiales</taxon>
        <taxon>Burkholderiaceae</taxon>
        <taxon>Caballeronia</taxon>
    </lineage>
</organism>
<evidence type="ECO:0000313" key="2">
    <source>
        <dbReference type="Proteomes" id="UP000054683"/>
    </source>
</evidence>
<proteinExistence type="predicted"/>
<gene>
    <name evidence="1" type="ORF">AWB69_00027</name>
</gene>
<evidence type="ECO:0000313" key="1">
    <source>
        <dbReference type="EMBL" id="SAL09358.1"/>
    </source>
</evidence>
<accession>A0A158EP65</accession>
<dbReference type="EMBL" id="FCOK02000001">
    <property type="protein sequence ID" value="SAL09358.1"/>
    <property type="molecule type" value="Genomic_DNA"/>
</dbReference>
<dbReference type="Proteomes" id="UP000054683">
    <property type="component" value="Unassembled WGS sequence"/>
</dbReference>
<dbReference type="AlphaFoldDB" id="A0A158EP65"/>
<protein>
    <submittedName>
        <fullName evidence="1">Uncharacterized protein</fullName>
    </submittedName>
</protein>
<sequence>MKAKRNNVPLVQGLSARLEFDMVAFTERAREGTMEKNQAQAILKYFCLTVRGGKQISQDVLDYLAGVFEVYLDGTQSEIEKALGLKRKKAGNPGSVSGKRRLTSSGRIELARRISDLMDSGASHEDAVDQARAEAGVSRNTAAQCYRELREKVAGYMETVSKWGGDDVEAINRASEFLSVSEAFVIRAAARNR</sequence>
<name>A0A158EP65_9BURK</name>
<dbReference type="RefSeq" id="WP_062080837.1">
    <property type="nucleotide sequence ID" value="NZ_FCOK02000001.1"/>
</dbReference>